<proteinExistence type="predicted"/>
<reference evidence="1" key="1">
    <citation type="submission" date="2014-11" db="EMBL/GenBank/DDBJ databases">
        <authorList>
            <person name="Amaro Gonzalez C."/>
        </authorList>
    </citation>
    <scope>NUCLEOTIDE SEQUENCE</scope>
</reference>
<reference evidence="1" key="2">
    <citation type="journal article" date="2015" name="Fish Shellfish Immunol.">
        <title>Early steps in the European eel (Anguilla anguilla)-Vibrio vulnificus interaction in the gills: Role of the RtxA13 toxin.</title>
        <authorList>
            <person name="Callol A."/>
            <person name="Pajuelo D."/>
            <person name="Ebbesson L."/>
            <person name="Teles M."/>
            <person name="MacKenzie S."/>
            <person name="Amaro C."/>
        </authorList>
    </citation>
    <scope>NUCLEOTIDE SEQUENCE</scope>
</reference>
<organism evidence="1">
    <name type="scientific">Anguilla anguilla</name>
    <name type="common">European freshwater eel</name>
    <name type="synonym">Muraena anguilla</name>
    <dbReference type="NCBI Taxonomy" id="7936"/>
    <lineage>
        <taxon>Eukaryota</taxon>
        <taxon>Metazoa</taxon>
        <taxon>Chordata</taxon>
        <taxon>Craniata</taxon>
        <taxon>Vertebrata</taxon>
        <taxon>Euteleostomi</taxon>
        <taxon>Actinopterygii</taxon>
        <taxon>Neopterygii</taxon>
        <taxon>Teleostei</taxon>
        <taxon>Anguilliformes</taxon>
        <taxon>Anguillidae</taxon>
        <taxon>Anguilla</taxon>
    </lineage>
</organism>
<dbReference type="AlphaFoldDB" id="A0A0E9RH57"/>
<evidence type="ECO:0000313" key="1">
    <source>
        <dbReference type="EMBL" id="JAH28419.1"/>
    </source>
</evidence>
<accession>A0A0E9RH57</accession>
<protein>
    <submittedName>
        <fullName evidence="1">Uncharacterized protein</fullName>
    </submittedName>
</protein>
<name>A0A0E9RH57_ANGAN</name>
<sequence>MSTYIILCEYGSSPPGLLRVPWCDMDEFFFFDWSIDIQRPPHTSFYFSCCASLIC</sequence>
<dbReference type="EMBL" id="GBXM01080158">
    <property type="protein sequence ID" value="JAH28419.1"/>
    <property type="molecule type" value="Transcribed_RNA"/>
</dbReference>